<sequence>MELGLSLRVDKLNTAIHSAVSEKIEFLGMELQAVPPSVLRPPMSEKAIRARKKYLRQKEVRALEFRNARARNRRILGLKIFNHV</sequence>
<dbReference type="Proteomes" id="UP000265520">
    <property type="component" value="Unassembled WGS sequence"/>
</dbReference>
<proteinExistence type="predicted"/>
<keyword evidence="1" id="KW-0548">Nucleotidyltransferase</keyword>
<accession>A0A392TZ86</accession>
<feature type="non-terminal residue" evidence="1">
    <location>
        <position position="84"/>
    </location>
</feature>
<keyword evidence="1" id="KW-0808">Transferase</keyword>
<dbReference type="PANTHER" id="PTHR33642">
    <property type="entry name" value="COX1/OXI3 INTRON 1 PROTEIN-RELATED"/>
    <property type="match status" value="1"/>
</dbReference>
<dbReference type="GO" id="GO:0090615">
    <property type="term" value="P:mitochondrial mRNA processing"/>
    <property type="evidence" value="ECO:0007669"/>
    <property type="project" value="TreeGrafter"/>
</dbReference>
<dbReference type="AlphaFoldDB" id="A0A392TZ86"/>
<comment type="caution">
    <text evidence="1">The sequence shown here is derived from an EMBL/GenBank/DDBJ whole genome shotgun (WGS) entry which is preliminary data.</text>
</comment>
<reference evidence="1 2" key="1">
    <citation type="journal article" date="2018" name="Front. Plant Sci.">
        <title>Red Clover (Trifolium pratense) and Zigzag Clover (T. medium) - A Picture of Genomic Similarities and Differences.</title>
        <authorList>
            <person name="Dluhosova J."/>
            <person name="Istvanek J."/>
            <person name="Nedelnik J."/>
            <person name="Repkova J."/>
        </authorList>
    </citation>
    <scope>NUCLEOTIDE SEQUENCE [LARGE SCALE GENOMIC DNA]</scope>
    <source>
        <strain evidence="2">cv. 10/8</strain>
        <tissue evidence="1">Leaf</tissue>
    </source>
</reference>
<keyword evidence="1" id="KW-0695">RNA-directed DNA polymerase</keyword>
<evidence type="ECO:0000313" key="1">
    <source>
        <dbReference type="EMBL" id="MCI65754.1"/>
    </source>
</evidence>
<dbReference type="PANTHER" id="PTHR33642:SF4">
    <property type="entry name" value="COX1_OXI3 INTRON 1 PROTEIN-RELATED"/>
    <property type="match status" value="1"/>
</dbReference>
<dbReference type="EMBL" id="LXQA010681834">
    <property type="protein sequence ID" value="MCI65754.1"/>
    <property type="molecule type" value="Genomic_DNA"/>
</dbReference>
<keyword evidence="2" id="KW-1185">Reference proteome</keyword>
<protein>
    <submittedName>
        <fullName evidence="1">RNA-directed DNA polymerase (Reverse transcriptase)</fullName>
    </submittedName>
</protein>
<dbReference type="GO" id="GO:0005739">
    <property type="term" value="C:mitochondrion"/>
    <property type="evidence" value="ECO:0007669"/>
    <property type="project" value="TreeGrafter"/>
</dbReference>
<organism evidence="1 2">
    <name type="scientific">Trifolium medium</name>
    <dbReference type="NCBI Taxonomy" id="97028"/>
    <lineage>
        <taxon>Eukaryota</taxon>
        <taxon>Viridiplantae</taxon>
        <taxon>Streptophyta</taxon>
        <taxon>Embryophyta</taxon>
        <taxon>Tracheophyta</taxon>
        <taxon>Spermatophyta</taxon>
        <taxon>Magnoliopsida</taxon>
        <taxon>eudicotyledons</taxon>
        <taxon>Gunneridae</taxon>
        <taxon>Pentapetalae</taxon>
        <taxon>rosids</taxon>
        <taxon>fabids</taxon>
        <taxon>Fabales</taxon>
        <taxon>Fabaceae</taxon>
        <taxon>Papilionoideae</taxon>
        <taxon>50 kb inversion clade</taxon>
        <taxon>NPAAA clade</taxon>
        <taxon>Hologalegina</taxon>
        <taxon>IRL clade</taxon>
        <taxon>Trifolieae</taxon>
        <taxon>Trifolium</taxon>
    </lineage>
</organism>
<dbReference type="GO" id="GO:0003964">
    <property type="term" value="F:RNA-directed DNA polymerase activity"/>
    <property type="evidence" value="ECO:0007669"/>
    <property type="project" value="UniProtKB-KW"/>
</dbReference>
<dbReference type="GO" id="GO:0006315">
    <property type="term" value="P:homing of group II introns"/>
    <property type="evidence" value="ECO:0007669"/>
    <property type="project" value="TreeGrafter"/>
</dbReference>
<evidence type="ECO:0000313" key="2">
    <source>
        <dbReference type="Proteomes" id="UP000265520"/>
    </source>
</evidence>
<name>A0A392TZ86_9FABA</name>